<reference evidence="1" key="1">
    <citation type="journal article" date="2014" name="Front. Microbiol.">
        <title>High frequency of phylogenetically diverse reductive dehalogenase-homologous genes in deep subseafloor sedimentary metagenomes.</title>
        <authorList>
            <person name="Kawai M."/>
            <person name="Futagami T."/>
            <person name="Toyoda A."/>
            <person name="Takaki Y."/>
            <person name="Nishi S."/>
            <person name="Hori S."/>
            <person name="Arai W."/>
            <person name="Tsubouchi T."/>
            <person name="Morono Y."/>
            <person name="Uchiyama I."/>
            <person name="Ito T."/>
            <person name="Fujiyama A."/>
            <person name="Inagaki F."/>
            <person name="Takami H."/>
        </authorList>
    </citation>
    <scope>NUCLEOTIDE SEQUENCE</scope>
    <source>
        <strain evidence="1">Expedition CK06-06</strain>
    </source>
</reference>
<organism evidence="1">
    <name type="scientific">marine sediment metagenome</name>
    <dbReference type="NCBI Taxonomy" id="412755"/>
    <lineage>
        <taxon>unclassified sequences</taxon>
        <taxon>metagenomes</taxon>
        <taxon>ecological metagenomes</taxon>
    </lineage>
</organism>
<dbReference type="AlphaFoldDB" id="X0YJH0"/>
<evidence type="ECO:0000313" key="1">
    <source>
        <dbReference type="EMBL" id="GAG36926.1"/>
    </source>
</evidence>
<sequence>SPLYSNNTGCTTVGSGFWSTGSQWIQTNSSGVVINLGSC</sequence>
<comment type="caution">
    <text evidence="1">The sequence shown here is derived from an EMBL/GenBank/DDBJ whole genome shotgun (WGS) entry which is preliminary data.</text>
</comment>
<feature type="non-terminal residue" evidence="1">
    <location>
        <position position="1"/>
    </location>
</feature>
<gene>
    <name evidence="1" type="ORF">S01H1_61793</name>
</gene>
<protein>
    <submittedName>
        <fullName evidence="1">Uncharacterized protein</fullName>
    </submittedName>
</protein>
<dbReference type="EMBL" id="BARS01040550">
    <property type="protein sequence ID" value="GAG36926.1"/>
    <property type="molecule type" value="Genomic_DNA"/>
</dbReference>
<accession>X0YJH0</accession>
<proteinExistence type="predicted"/>
<name>X0YJH0_9ZZZZ</name>